<feature type="modified residue" description="4-aspartylphosphate" evidence="13">
    <location>
        <position position="1120"/>
    </location>
</feature>
<dbReference type="PROSITE" id="PS50109">
    <property type="entry name" value="HIS_KIN"/>
    <property type="match status" value="1"/>
</dbReference>
<feature type="domain" description="PAS" evidence="17">
    <location>
        <begin position="419"/>
        <end position="493"/>
    </location>
</feature>
<evidence type="ECO:0000259" key="15">
    <source>
        <dbReference type="PROSITE" id="PS50109"/>
    </source>
</evidence>
<dbReference type="RefSeq" id="WP_168670210.1">
    <property type="nucleotide sequence ID" value="NZ_JAAXKX010000019.1"/>
</dbReference>
<feature type="domain" description="Response regulatory" evidence="16">
    <location>
        <begin position="1071"/>
        <end position="1187"/>
    </location>
</feature>
<comment type="caution">
    <text evidence="20">The sequence shown here is derived from an EMBL/GenBank/DDBJ whole genome shotgun (WGS) entry which is preliminary data.</text>
</comment>
<evidence type="ECO:0000256" key="12">
    <source>
        <dbReference type="PROSITE-ProRule" id="PRU00110"/>
    </source>
</evidence>
<sequence>MSEDDQQGAAERDEPRAGRRWLTGYAVVAGGWVVLSDLLLVVLGGGSWWLAVATLLCGLALVAATGVWLHASGAHPVAASGSSPPASRAQWSPVLLMLAAIVSLAFAGGLLSLEHQRAKLGETLKTIAELKVRQVEHWLDERLGDARMIQTSRFYAELYRSWQGGDERAGTALCERITEYAGFNNFGMARLVGADGRQLCGPDGDAAALPASLRTAVAEAASGSRPLVQGPARDAEAQLHVDFLVPLPIAGNGPPPVAVLHSDPNKHLYPLLTFWPLPDSSGESLLFRREGETVVSLNEFRYRSGSAARKRTSLAAERVIAVQVLRHPALLGTLVDGVDYRGVPSVGVVLPVAGTDWFLVAKVDRRELLEEVLQDLRWIVLAALLALLMTLAGAVLLRQRQRLLYAERLQRSHDERLRALSLLGAIADASPDAIFAKDQRGRYLLFNQAAGALVGHRPEEVIGHDDRWLFPAEQAAQIMAKDRDTIERAVNSTFFEHLTSVVGERIVQTIKGPLRNGDGEIIGVFGVSRDVTEIRRAEQAQADEALMRKILIEQSRDAIVVLDQDGCVLEANESFAKMLGRPLEEALRLRLWDWDPHWSRDRTLEVLRDFELNSGLLETQWRRHDGTLLDVEVAFNQVEHREMRLVFCVCRDITVRKRAQEEVTRLSRVIEQTQESIVITDLDGRIVFVNEAFLRTSGYSSEEVLGETPRLLSSGKTPPETYAALWGAIASGRAWSGEFINRRKDGGEFIEFAIITPIRQPDGAISHYAAIKTDVTDRRRIEHELAAHRDHLEELVAERTVELERARQVAEAGTRAKSAFLANMSHEIRTPMNAILGLTYLLQRDELTLEQSERLDKISGAARHLLAIIDDILDLSKIEAGRMELRRVDFPLLSILDHVRSLIADQARLKGLAVELDCDDVPHWLHGDPTRLRQALLNYAANAVKFTERGRIALRARLLEQQGDEVLVRFEVSDTGIGLAPEQRRRLFTAFEQADVSTTRRHGGTGLGLAITRRLAELMDGEVGIESEPGFGSTFWFTARLSRGRGNAPVLLDEIGQAQEDELSERFSGTRVLLVEDNIVNREVAIELLQSVGLKVDVAHNGVEALAKVESERYALILMDVQMPEMDGLEATRRIRALELERQPAILAMSANVFDEDRQQCIRAGMNDFVAKPVDPEVLYGILLRWLSNTAPLNEPPSRAQTVVAGPDDAELAARLEGLPGVDAGRGLAAVRGRTQSYLRLLRLFLRDHGEDPVRIAAALAQRDHARVKQLVHACKGAAATVAAEAVLNPLVRLSPLIERDGEEVQGQRARLLDELALVLQHLGQGVERLAAATGQVDAAEGLVDPVDFVATFDELERLLREDDAYALRLLEDSEALLHAALGDAFHALVHEIERFDFEAALVTLGAARARMHAPG</sequence>
<dbReference type="InterPro" id="IPR013656">
    <property type="entry name" value="PAS_4"/>
</dbReference>
<feature type="transmembrane region" description="Helical" evidence="14">
    <location>
        <begin position="48"/>
        <end position="71"/>
    </location>
</feature>
<feature type="transmembrane region" description="Helical" evidence="14">
    <location>
        <begin position="91"/>
        <end position="113"/>
    </location>
</feature>
<dbReference type="Pfam" id="PF08448">
    <property type="entry name" value="PAS_4"/>
    <property type="match status" value="1"/>
</dbReference>
<dbReference type="InterPro" id="IPR000014">
    <property type="entry name" value="PAS"/>
</dbReference>
<dbReference type="InterPro" id="IPR000700">
    <property type="entry name" value="PAS-assoc_C"/>
</dbReference>
<feature type="domain" description="PAC" evidence="18">
    <location>
        <begin position="733"/>
        <end position="787"/>
    </location>
</feature>
<dbReference type="Pfam" id="PF00512">
    <property type="entry name" value="HisKA"/>
    <property type="match status" value="1"/>
</dbReference>
<dbReference type="InterPro" id="IPR004358">
    <property type="entry name" value="Sig_transdc_His_kin-like_C"/>
</dbReference>
<dbReference type="SMART" id="SM00091">
    <property type="entry name" value="PAS"/>
    <property type="match status" value="3"/>
</dbReference>
<evidence type="ECO:0000256" key="3">
    <source>
        <dbReference type="ARBA" id="ARBA00012438"/>
    </source>
</evidence>
<evidence type="ECO:0000259" key="19">
    <source>
        <dbReference type="PROSITE" id="PS50894"/>
    </source>
</evidence>
<name>A0ABX1IAK2_9GAMM</name>
<dbReference type="InterPro" id="IPR001789">
    <property type="entry name" value="Sig_transdc_resp-reg_receiver"/>
</dbReference>
<feature type="domain" description="PAC" evidence="18">
    <location>
        <begin position="488"/>
        <end position="543"/>
    </location>
</feature>
<dbReference type="CDD" id="cd00082">
    <property type="entry name" value="HisKA"/>
    <property type="match status" value="1"/>
</dbReference>
<dbReference type="InterPro" id="IPR005467">
    <property type="entry name" value="His_kinase_dom"/>
</dbReference>
<dbReference type="InterPro" id="IPR003661">
    <property type="entry name" value="HisK_dim/P_dom"/>
</dbReference>
<dbReference type="SMART" id="SM00448">
    <property type="entry name" value="REC"/>
    <property type="match status" value="1"/>
</dbReference>
<feature type="transmembrane region" description="Helical" evidence="14">
    <location>
        <begin position="22"/>
        <end position="41"/>
    </location>
</feature>
<dbReference type="PROSITE" id="PS50113">
    <property type="entry name" value="PAC"/>
    <property type="match status" value="2"/>
</dbReference>
<dbReference type="PROSITE" id="PS50112">
    <property type="entry name" value="PAS"/>
    <property type="match status" value="3"/>
</dbReference>
<dbReference type="Gene3D" id="1.10.287.130">
    <property type="match status" value="1"/>
</dbReference>
<dbReference type="InterPro" id="IPR001610">
    <property type="entry name" value="PAC"/>
</dbReference>
<keyword evidence="11 14" id="KW-0472">Membrane</keyword>
<feature type="domain" description="PAS" evidence="17">
    <location>
        <begin position="543"/>
        <end position="587"/>
    </location>
</feature>
<evidence type="ECO:0000259" key="18">
    <source>
        <dbReference type="PROSITE" id="PS50113"/>
    </source>
</evidence>
<keyword evidence="7" id="KW-0547">Nucleotide-binding</keyword>
<dbReference type="PANTHER" id="PTHR45339:SF1">
    <property type="entry name" value="HYBRID SIGNAL TRANSDUCTION HISTIDINE KINASE J"/>
    <property type="match status" value="1"/>
</dbReference>
<evidence type="ECO:0000256" key="1">
    <source>
        <dbReference type="ARBA" id="ARBA00000085"/>
    </source>
</evidence>
<dbReference type="SMART" id="SM00388">
    <property type="entry name" value="HisKA"/>
    <property type="match status" value="1"/>
</dbReference>
<accession>A0ABX1IAK2</accession>
<evidence type="ECO:0000256" key="10">
    <source>
        <dbReference type="ARBA" id="ARBA00023012"/>
    </source>
</evidence>
<dbReference type="Pfam" id="PF00072">
    <property type="entry name" value="Response_reg"/>
    <property type="match status" value="1"/>
</dbReference>
<gene>
    <name evidence="20" type="ORF">HF203_12500</name>
</gene>
<evidence type="ECO:0000256" key="4">
    <source>
        <dbReference type="ARBA" id="ARBA00022475"/>
    </source>
</evidence>
<dbReference type="Pfam" id="PF13426">
    <property type="entry name" value="PAS_9"/>
    <property type="match status" value="2"/>
</dbReference>
<dbReference type="Gene3D" id="3.30.565.10">
    <property type="entry name" value="Histidine kinase-like ATPase, C-terminal domain"/>
    <property type="match status" value="1"/>
</dbReference>
<dbReference type="SUPFAM" id="SSF52172">
    <property type="entry name" value="CheY-like"/>
    <property type="match status" value="1"/>
</dbReference>
<dbReference type="EC" id="2.7.13.3" evidence="3"/>
<dbReference type="InterPro" id="IPR036097">
    <property type="entry name" value="HisK_dim/P_sf"/>
</dbReference>
<evidence type="ECO:0000313" key="20">
    <source>
        <dbReference type="EMBL" id="NKN34039.1"/>
    </source>
</evidence>
<dbReference type="Pfam" id="PF02518">
    <property type="entry name" value="HATPase_c"/>
    <property type="match status" value="1"/>
</dbReference>
<evidence type="ECO:0000256" key="2">
    <source>
        <dbReference type="ARBA" id="ARBA00004651"/>
    </source>
</evidence>
<dbReference type="Gene3D" id="1.20.120.160">
    <property type="entry name" value="HPT domain"/>
    <property type="match status" value="1"/>
</dbReference>
<dbReference type="PRINTS" id="PR00344">
    <property type="entry name" value="BCTRLSENSOR"/>
</dbReference>
<keyword evidence="8" id="KW-0067">ATP-binding</keyword>
<feature type="domain" description="HPt" evidence="19">
    <location>
        <begin position="1234"/>
        <end position="1330"/>
    </location>
</feature>
<dbReference type="Gene3D" id="3.40.50.2300">
    <property type="match status" value="1"/>
</dbReference>
<dbReference type="InterPro" id="IPR036890">
    <property type="entry name" value="HATPase_C_sf"/>
</dbReference>
<evidence type="ECO:0000256" key="13">
    <source>
        <dbReference type="PROSITE-ProRule" id="PRU00169"/>
    </source>
</evidence>
<dbReference type="CDD" id="cd17546">
    <property type="entry name" value="REC_hyHK_CKI1_RcsC-like"/>
    <property type="match status" value="1"/>
</dbReference>
<evidence type="ECO:0000259" key="16">
    <source>
        <dbReference type="PROSITE" id="PS50110"/>
    </source>
</evidence>
<evidence type="ECO:0000313" key="21">
    <source>
        <dbReference type="Proteomes" id="UP000740754"/>
    </source>
</evidence>
<dbReference type="SUPFAM" id="SSF47226">
    <property type="entry name" value="Histidine-containing phosphotransfer domain, HPT domain"/>
    <property type="match status" value="1"/>
</dbReference>
<dbReference type="SUPFAM" id="SSF55874">
    <property type="entry name" value="ATPase domain of HSP90 chaperone/DNA topoisomerase II/histidine kinase"/>
    <property type="match status" value="1"/>
</dbReference>
<dbReference type="EMBL" id="JAAXKX010000019">
    <property type="protein sequence ID" value="NKN34039.1"/>
    <property type="molecule type" value="Genomic_DNA"/>
</dbReference>
<dbReference type="InterPro" id="IPR036641">
    <property type="entry name" value="HPT_dom_sf"/>
</dbReference>
<proteinExistence type="predicted"/>
<evidence type="ECO:0000259" key="17">
    <source>
        <dbReference type="PROSITE" id="PS50112"/>
    </source>
</evidence>
<reference evidence="20 21" key="1">
    <citation type="submission" date="2020-04" db="EMBL/GenBank/DDBJ databases">
        <title>Draft Whole-Genome sequence of Marichromatium bheemlicum DSM 18632, type strain.</title>
        <authorList>
            <person name="Kyndt J.A."/>
            <person name="Meyer T.E."/>
        </authorList>
    </citation>
    <scope>NUCLEOTIDE SEQUENCE [LARGE SCALE GENOMIC DNA]</scope>
    <source>
        <strain evidence="20 21">DSM 18632</strain>
    </source>
</reference>
<keyword evidence="6 14" id="KW-0812">Transmembrane</keyword>
<comment type="catalytic activity">
    <reaction evidence="1">
        <text>ATP + protein L-histidine = ADP + protein N-phospho-L-histidine.</text>
        <dbReference type="EC" id="2.7.13.3"/>
    </reaction>
</comment>
<feature type="transmembrane region" description="Helical" evidence="14">
    <location>
        <begin position="376"/>
        <end position="397"/>
    </location>
</feature>
<keyword evidence="21" id="KW-1185">Reference proteome</keyword>
<evidence type="ECO:0000256" key="8">
    <source>
        <dbReference type="ARBA" id="ARBA00022840"/>
    </source>
</evidence>
<dbReference type="CDD" id="cd00130">
    <property type="entry name" value="PAS"/>
    <property type="match status" value="3"/>
</dbReference>
<feature type="domain" description="PAS" evidence="17">
    <location>
        <begin position="662"/>
        <end position="708"/>
    </location>
</feature>
<comment type="subcellular location">
    <subcellularLocation>
        <location evidence="2">Cell membrane</location>
        <topology evidence="2">Multi-pass membrane protein</topology>
    </subcellularLocation>
</comment>
<organism evidence="20 21">
    <name type="scientific">Marichromatium bheemlicum</name>
    <dbReference type="NCBI Taxonomy" id="365339"/>
    <lineage>
        <taxon>Bacteria</taxon>
        <taxon>Pseudomonadati</taxon>
        <taxon>Pseudomonadota</taxon>
        <taxon>Gammaproteobacteria</taxon>
        <taxon>Chromatiales</taxon>
        <taxon>Chromatiaceae</taxon>
        <taxon>Marichromatium</taxon>
    </lineage>
</organism>
<keyword evidence="9 14" id="KW-1133">Transmembrane helix</keyword>
<keyword evidence="4" id="KW-1003">Cell membrane</keyword>
<evidence type="ECO:0000256" key="6">
    <source>
        <dbReference type="ARBA" id="ARBA00022692"/>
    </source>
</evidence>
<dbReference type="SUPFAM" id="SSF55785">
    <property type="entry name" value="PYP-like sensor domain (PAS domain)"/>
    <property type="match status" value="3"/>
</dbReference>
<dbReference type="NCBIfam" id="TIGR00229">
    <property type="entry name" value="sensory_box"/>
    <property type="match status" value="3"/>
</dbReference>
<dbReference type="SMART" id="SM00086">
    <property type="entry name" value="PAC"/>
    <property type="match status" value="3"/>
</dbReference>
<evidence type="ECO:0000256" key="14">
    <source>
        <dbReference type="SAM" id="Phobius"/>
    </source>
</evidence>
<dbReference type="CDD" id="cd16922">
    <property type="entry name" value="HATPase_EvgS-ArcB-TorS-like"/>
    <property type="match status" value="1"/>
</dbReference>
<protein>
    <recommendedName>
        <fullName evidence="3">histidine kinase</fullName>
        <ecNumber evidence="3">2.7.13.3</ecNumber>
    </recommendedName>
</protein>
<feature type="modified residue" description="Phosphohistidine" evidence="12">
    <location>
        <position position="1273"/>
    </location>
</feature>
<keyword evidence="5 13" id="KW-0597">Phosphoprotein</keyword>
<dbReference type="SUPFAM" id="SSF47384">
    <property type="entry name" value="Homodimeric domain of signal transducing histidine kinase"/>
    <property type="match status" value="1"/>
</dbReference>
<evidence type="ECO:0000256" key="11">
    <source>
        <dbReference type="ARBA" id="ARBA00023136"/>
    </source>
</evidence>
<dbReference type="Gene3D" id="3.30.450.20">
    <property type="entry name" value="PAS domain"/>
    <property type="match status" value="3"/>
</dbReference>
<evidence type="ECO:0000256" key="5">
    <source>
        <dbReference type="ARBA" id="ARBA00022553"/>
    </source>
</evidence>
<dbReference type="InterPro" id="IPR008207">
    <property type="entry name" value="Sig_transdc_His_kin_Hpt_dom"/>
</dbReference>
<dbReference type="InterPro" id="IPR003594">
    <property type="entry name" value="HATPase_dom"/>
</dbReference>
<dbReference type="InterPro" id="IPR035965">
    <property type="entry name" value="PAS-like_dom_sf"/>
</dbReference>
<dbReference type="PANTHER" id="PTHR45339">
    <property type="entry name" value="HYBRID SIGNAL TRANSDUCTION HISTIDINE KINASE J"/>
    <property type="match status" value="1"/>
</dbReference>
<keyword evidence="10" id="KW-0902">Two-component regulatory system</keyword>
<dbReference type="SMART" id="SM00387">
    <property type="entry name" value="HATPase_c"/>
    <property type="match status" value="1"/>
</dbReference>
<dbReference type="InterPro" id="IPR011006">
    <property type="entry name" value="CheY-like_superfamily"/>
</dbReference>
<feature type="domain" description="Histidine kinase" evidence="15">
    <location>
        <begin position="823"/>
        <end position="1043"/>
    </location>
</feature>
<evidence type="ECO:0000256" key="9">
    <source>
        <dbReference type="ARBA" id="ARBA00022989"/>
    </source>
</evidence>
<dbReference type="PROSITE" id="PS50894">
    <property type="entry name" value="HPT"/>
    <property type="match status" value="1"/>
</dbReference>
<evidence type="ECO:0000256" key="7">
    <source>
        <dbReference type="ARBA" id="ARBA00022741"/>
    </source>
</evidence>
<dbReference type="Proteomes" id="UP000740754">
    <property type="component" value="Unassembled WGS sequence"/>
</dbReference>
<dbReference type="PROSITE" id="PS50110">
    <property type="entry name" value="RESPONSE_REGULATORY"/>
    <property type="match status" value="1"/>
</dbReference>